<dbReference type="Gene3D" id="2.40.128.270">
    <property type="match status" value="1"/>
</dbReference>
<proteinExistence type="predicted"/>
<protein>
    <submittedName>
        <fullName evidence="3">META domain-containing protein</fullName>
    </submittedName>
</protein>
<dbReference type="Pfam" id="PF03724">
    <property type="entry name" value="META"/>
    <property type="match status" value="1"/>
</dbReference>
<evidence type="ECO:0000313" key="4">
    <source>
        <dbReference type="Proteomes" id="UP000503117"/>
    </source>
</evidence>
<name>A0ABX6MH94_9BURK</name>
<feature type="chain" id="PRO_5045462361" evidence="1">
    <location>
        <begin position="21"/>
        <end position="149"/>
    </location>
</feature>
<dbReference type="InterPro" id="IPR053147">
    <property type="entry name" value="Hsp_HslJ-like"/>
</dbReference>
<sequence>MKHRFVGVPLAAAALLSGCAASSSNPDQPASLAGSSWSLMAFQPDGDGAAVRPARPDQYRLTFQPDGRLLAQVDCNRGSGQWQATPAGQGGSLQLGPLALTRMMCPPDPVGQRLPQDIEAVRSYRIVNGRLLLELGGNAGSYTWERAQQ</sequence>
<dbReference type="PROSITE" id="PS51257">
    <property type="entry name" value="PROKAR_LIPOPROTEIN"/>
    <property type="match status" value="1"/>
</dbReference>
<dbReference type="EMBL" id="CP051684">
    <property type="protein sequence ID" value="QJD93698.1"/>
    <property type="molecule type" value="Genomic_DNA"/>
</dbReference>
<evidence type="ECO:0000256" key="1">
    <source>
        <dbReference type="SAM" id="SignalP"/>
    </source>
</evidence>
<keyword evidence="1" id="KW-0732">Signal</keyword>
<dbReference type="InterPro" id="IPR038670">
    <property type="entry name" value="HslJ-like_sf"/>
</dbReference>
<evidence type="ECO:0000313" key="3">
    <source>
        <dbReference type="EMBL" id="QJD93698.1"/>
    </source>
</evidence>
<dbReference type="InterPro" id="IPR005184">
    <property type="entry name" value="DUF306_Meta_HslJ"/>
</dbReference>
<organism evidence="3 4">
    <name type="scientific">Duganella dendranthematis</name>
    <dbReference type="NCBI Taxonomy" id="2728021"/>
    <lineage>
        <taxon>Bacteria</taxon>
        <taxon>Pseudomonadati</taxon>
        <taxon>Pseudomonadota</taxon>
        <taxon>Betaproteobacteria</taxon>
        <taxon>Burkholderiales</taxon>
        <taxon>Oxalobacteraceae</taxon>
        <taxon>Telluria group</taxon>
        <taxon>Duganella</taxon>
    </lineage>
</organism>
<reference evidence="3 4" key="1">
    <citation type="submission" date="2020-04" db="EMBL/GenBank/DDBJ databases">
        <title>Genome sequencing of novel species.</title>
        <authorList>
            <person name="Heo J."/>
            <person name="Kim S.-J."/>
            <person name="Kim J.-S."/>
            <person name="Hong S.-B."/>
            <person name="Kwon S.-W."/>
        </authorList>
    </citation>
    <scope>NUCLEOTIDE SEQUENCE [LARGE SCALE GENOMIC DNA]</scope>
    <source>
        <strain evidence="3 4">AF9R3</strain>
    </source>
</reference>
<feature type="domain" description="DUF306" evidence="2">
    <location>
        <begin position="30"/>
        <end position="135"/>
    </location>
</feature>
<dbReference type="RefSeq" id="WP_169114550.1">
    <property type="nucleotide sequence ID" value="NZ_CP051684.1"/>
</dbReference>
<dbReference type="Proteomes" id="UP000503117">
    <property type="component" value="Chromosome"/>
</dbReference>
<dbReference type="PANTHER" id="PTHR35535">
    <property type="entry name" value="HEAT SHOCK PROTEIN HSLJ"/>
    <property type="match status" value="1"/>
</dbReference>
<accession>A0ABX6MH94</accession>
<dbReference type="PANTHER" id="PTHR35535:SF2">
    <property type="entry name" value="DUF306 DOMAIN-CONTAINING PROTEIN"/>
    <property type="match status" value="1"/>
</dbReference>
<feature type="signal peptide" evidence="1">
    <location>
        <begin position="1"/>
        <end position="20"/>
    </location>
</feature>
<gene>
    <name evidence="3" type="ORF">HH213_28600</name>
</gene>
<keyword evidence="4" id="KW-1185">Reference proteome</keyword>
<evidence type="ECO:0000259" key="2">
    <source>
        <dbReference type="Pfam" id="PF03724"/>
    </source>
</evidence>